<dbReference type="GO" id="GO:0004674">
    <property type="term" value="F:protein serine/threonine kinase activity"/>
    <property type="evidence" value="ECO:0007669"/>
    <property type="project" value="TreeGrafter"/>
</dbReference>
<dbReference type="Pfam" id="PF07714">
    <property type="entry name" value="PK_Tyr_Ser-Thr"/>
    <property type="match status" value="1"/>
</dbReference>
<sequence>IKFQKKVDMDDKIIRFYGLTKTKVSVFDRNLSYVLVLEFADSGILRNYLQANQNFSWFDKLHLAQQLADGIMHADVVHRDLNSSNILIHKNNIKISYFGISRCLAYATDTKSNTAECWHDDPGKRPKIDQ</sequence>
<evidence type="ECO:0000313" key="2">
    <source>
        <dbReference type="EMBL" id="CAG8819672.1"/>
    </source>
</evidence>
<dbReference type="GO" id="GO:0004713">
    <property type="term" value="F:protein tyrosine kinase activity"/>
    <property type="evidence" value="ECO:0007669"/>
    <property type="project" value="InterPro"/>
</dbReference>
<comment type="caution">
    <text evidence="2">The sequence shown here is derived from an EMBL/GenBank/DDBJ whole genome shotgun (WGS) entry which is preliminary data.</text>
</comment>
<evidence type="ECO:0000313" key="3">
    <source>
        <dbReference type="Proteomes" id="UP000789405"/>
    </source>
</evidence>
<dbReference type="Proteomes" id="UP000789405">
    <property type="component" value="Unassembled WGS sequence"/>
</dbReference>
<dbReference type="InterPro" id="IPR000719">
    <property type="entry name" value="Prot_kinase_dom"/>
</dbReference>
<dbReference type="InterPro" id="IPR011009">
    <property type="entry name" value="Kinase-like_dom_sf"/>
</dbReference>
<reference evidence="2" key="1">
    <citation type="submission" date="2021-06" db="EMBL/GenBank/DDBJ databases">
        <authorList>
            <person name="Kallberg Y."/>
            <person name="Tangrot J."/>
            <person name="Rosling A."/>
        </authorList>
    </citation>
    <scope>NUCLEOTIDE SEQUENCE</scope>
    <source>
        <strain evidence="2">MA453B</strain>
    </source>
</reference>
<dbReference type="PANTHER" id="PTHR44329">
    <property type="entry name" value="SERINE/THREONINE-PROTEIN KINASE TNNI3K-RELATED"/>
    <property type="match status" value="1"/>
</dbReference>
<organism evidence="2 3">
    <name type="scientific">Dentiscutata erythropus</name>
    <dbReference type="NCBI Taxonomy" id="1348616"/>
    <lineage>
        <taxon>Eukaryota</taxon>
        <taxon>Fungi</taxon>
        <taxon>Fungi incertae sedis</taxon>
        <taxon>Mucoromycota</taxon>
        <taxon>Glomeromycotina</taxon>
        <taxon>Glomeromycetes</taxon>
        <taxon>Diversisporales</taxon>
        <taxon>Gigasporaceae</taxon>
        <taxon>Dentiscutata</taxon>
    </lineage>
</organism>
<name>A0A9N9KD51_9GLOM</name>
<feature type="non-terminal residue" evidence="2">
    <location>
        <position position="130"/>
    </location>
</feature>
<dbReference type="GO" id="GO:0005524">
    <property type="term" value="F:ATP binding"/>
    <property type="evidence" value="ECO:0007669"/>
    <property type="project" value="InterPro"/>
</dbReference>
<dbReference type="SUPFAM" id="SSF56112">
    <property type="entry name" value="Protein kinase-like (PK-like)"/>
    <property type="match status" value="1"/>
</dbReference>
<dbReference type="InterPro" id="IPR001245">
    <property type="entry name" value="Ser-Thr/Tyr_kinase_cat_dom"/>
</dbReference>
<dbReference type="EMBL" id="CAJVPY010058284">
    <property type="protein sequence ID" value="CAG8819672.1"/>
    <property type="molecule type" value="Genomic_DNA"/>
</dbReference>
<dbReference type="InterPro" id="IPR020635">
    <property type="entry name" value="Tyr_kinase_cat_dom"/>
</dbReference>
<evidence type="ECO:0000259" key="1">
    <source>
        <dbReference type="PROSITE" id="PS50011"/>
    </source>
</evidence>
<proteinExistence type="predicted"/>
<accession>A0A9N9KD51</accession>
<gene>
    <name evidence="2" type="ORF">DERYTH_LOCUS26818</name>
</gene>
<dbReference type="SMART" id="SM00219">
    <property type="entry name" value="TyrKc"/>
    <property type="match status" value="1"/>
</dbReference>
<feature type="non-terminal residue" evidence="2">
    <location>
        <position position="1"/>
    </location>
</feature>
<protein>
    <submittedName>
        <fullName evidence="2">16283_t:CDS:1</fullName>
    </submittedName>
</protein>
<dbReference type="AlphaFoldDB" id="A0A9N9KD51"/>
<feature type="domain" description="Protein kinase" evidence="1">
    <location>
        <begin position="1"/>
        <end position="130"/>
    </location>
</feature>
<dbReference type="OrthoDB" id="10261027at2759"/>
<dbReference type="Gene3D" id="1.10.510.10">
    <property type="entry name" value="Transferase(Phosphotransferase) domain 1"/>
    <property type="match status" value="1"/>
</dbReference>
<dbReference type="PROSITE" id="PS50011">
    <property type="entry name" value="PROTEIN_KINASE_DOM"/>
    <property type="match status" value="1"/>
</dbReference>
<keyword evidence="3" id="KW-1185">Reference proteome</keyword>
<dbReference type="InterPro" id="IPR051681">
    <property type="entry name" value="Ser/Thr_Kinases-Pseudokinases"/>
</dbReference>